<dbReference type="Gene3D" id="3.20.20.10">
    <property type="entry name" value="Alanine racemase"/>
    <property type="match status" value="1"/>
</dbReference>
<keyword evidence="6" id="KW-1185">Reference proteome</keyword>
<protein>
    <submittedName>
        <fullName evidence="5">Amino-acid racemase</fullName>
    </submittedName>
</protein>
<keyword evidence="3" id="KW-0413">Isomerase</keyword>
<evidence type="ECO:0000313" key="5">
    <source>
        <dbReference type="EMBL" id="NIZ63131.1"/>
    </source>
</evidence>
<reference evidence="5 6" key="1">
    <citation type="submission" date="2018-05" db="EMBL/GenBank/DDBJ databases">
        <authorList>
            <person name="Zhang Y.-J."/>
        </authorList>
    </citation>
    <scope>NUCLEOTIDE SEQUENCE [LARGE SCALE GENOMIC DNA]</scope>
    <source>
        <strain evidence="5 6">CY04</strain>
    </source>
</reference>
<feature type="domain" description="Alanine racemase N-terminal" evidence="4">
    <location>
        <begin position="8"/>
        <end position="225"/>
    </location>
</feature>
<evidence type="ECO:0000259" key="4">
    <source>
        <dbReference type="Pfam" id="PF01168"/>
    </source>
</evidence>
<dbReference type="Proteomes" id="UP001429564">
    <property type="component" value="Unassembled WGS sequence"/>
</dbReference>
<dbReference type="InterPro" id="IPR000821">
    <property type="entry name" value="Ala_racemase"/>
</dbReference>
<organism evidence="5 6">
    <name type="scientific">Parasedimentitalea denitrificans</name>
    <dbReference type="NCBI Taxonomy" id="2211118"/>
    <lineage>
        <taxon>Bacteria</taxon>
        <taxon>Pseudomonadati</taxon>
        <taxon>Pseudomonadota</taxon>
        <taxon>Alphaproteobacteria</taxon>
        <taxon>Rhodobacterales</taxon>
        <taxon>Paracoccaceae</taxon>
        <taxon>Parasedimentitalea</taxon>
    </lineage>
</organism>
<dbReference type="PANTHER" id="PTHR30511:SF3">
    <property type="entry name" value="LYSINE RACEMASE"/>
    <property type="match status" value="1"/>
</dbReference>
<evidence type="ECO:0000313" key="6">
    <source>
        <dbReference type="Proteomes" id="UP001429564"/>
    </source>
</evidence>
<name>A0ABX0WBS8_9RHOB</name>
<evidence type="ECO:0000256" key="1">
    <source>
        <dbReference type="ARBA" id="ARBA00001933"/>
    </source>
</evidence>
<dbReference type="SUPFAM" id="SSF51419">
    <property type="entry name" value="PLP-binding barrel"/>
    <property type="match status" value="1"/>
</dbReference>
<dbReference type="CDD" id="cd06815">
    <property type="entry name" value="PLPDE_III_AR_like_1"/>
    <property type="match status" value="1"/>
</dbReference>
<sequence length="373" mass="39784">MTAPRIEIDLDKIRDNTRWLVNRLAPRGISVTAVTKAVCGHPDIANAMLEGGAVGLADARITNVRRMRSAGITCPILMIRTPMLSQVEEVATICDASCNTETAVVTDLAKATLRRDSCHEIILMVEMGDKREGIMPEDLTDFALQVTRTPGARLHGIGANFACLADAAPTPEKMAALSSLADDTEAVCGPFIETVSGGSSANLSWALEDGPVGRINNLRIGEAILLGTDPVSGRPINGLHTDVFTLLAEVIETKIKSKPVPLKLSDPALSALSLMPRHHWITRSILAIGLQDTNPAGLVFPAAITLIGSTSDHIVVETTNCPLSIGSEVALQVNYSALVRAMAAPDVTKVVLRNKRQTDYAAAERNGRYPAFL</sequence>
<dbReference type="RefSeq" id="WP_167685737.1">
    <property type="nucleotide sequence ID" value="NZ_QHLQ01000029.1"/>
</dbReference>
<dbReference type="InterPro" id="IPR029066">
    <property type="entry name" value="PLP-binding_barrel"/>
</dbReference>
<gene>
    <name evidence="5" type="ORF">DL239_19380</name>
</gene>
<dbReference type="EMBL" id="QHLQ01000029">
    <property type="protein sequence ID" value="NIZ63131.1"/>
    <property type="molecule type" value="Genomic_DNA"/>
</dbReference>
<dbReference type="Pfam" id="PF01168">
    <property type="entry name" value="Ala_racemase_N"/>
    <property type="match status" value="1"/>
</dbReference>
<accession>A0ABX0WBS8</accession>
<proteinExistence type="predicted"/>
<comment type="cofactor">
    <cofactor evidence="1">
        <name>pyridoxal 5'-phosphate</name>
        <dbReference type="ChEBI" id="CHEBI:597326"/>
    </cofactor>
</comment>
<dbReference type="InterPro" id="IPR001608">
    <property type="entry name" value="Ala_racemase_N"/>
</dbReference>
<evidence type="ECO:0000256" key="2">
    <source>
        <dbReference type="ARBA" id="ARBA00022898"/>
    </source>
</evidence>
<keyword evidence="2" id="KW-0663">Pyridoxal phosphate</keyword>
<dbReference type="PANTHER" id="PTHR30511">
    <property type="entry name" value="ALANINE RACEMASE"/>
    <property type="match status" value="1"/>
</dbReference>
<evidence type="ECO:0000256" key="3">
    <source>
        <dbReference type="ARBA" id="ARBA00023235"/>
    </source>
</evidence>
<comment type="caution">
    <text evidence="5">The sequence shown here is derived from an EMBL/GenBank/DDBJ whole genome shotgun (WGS) entry which is preliminary data.</text>
</comment>